<reference evidence="1" key="2">
    <citation type="submission" date="2025-09" db="UniProtKB">
        <authorList>
            <consortium name="EnsemblPlants"/>
        </authorList>
    </citation>
    <scope>IDENTIFICATION</scope>
</reference>
<reference evidence="1" key="1">
    <citation type="submission" date="2021-05" db="EMBL/GenBank/DDBJ databases">
        <authorList>
            <person name="Scholz U."/>
            <person name="Mascher M."/>
            <person name="Fiebig A."/>
        </authorList>
    </citation>
    <scope>NUCLEOTIDE SEQUENCE [LARGE SCALE GENOMIC DNA]</scope>
</reference>
<organism evidence="1 2">
    <name type="scientific">Avena sativa</name>
    <name type="common">Oat</name>
    <dbReference type="NCBI Taxonomy" id="4498"/>
    <lineage>
        <taxon>Eukaryota</taxon>
        <taxon>Viridiplantae</taxon>
        <taxon>Streptophyta</taxon>
        <taxon>Embryophyta</taxon>
        <taxon>Tracheophyta</taxon>
        <taxon>Spermatophyta</taxon>
        <taxon>Magnoliopsida</taxon>
        <taxon>Liliopsida</taxon>
        <taxon>Poales</taxon>
        <taxon>Poaceae</taxon>
        <taxon>BOP clade</taxon>
        <taxon>Pooideae</taxon>
        <taxon>Poodae</taxon>
        <taxon>Poeae</taxon>
        <taxon>Poeae Chloroplast Group 1 (Aveneae type)</taxon>
        <taxon>Aveninae</taxon>
        <taxon>Avena</taxon>
    </lineage>
</organism>
<dbReference type="EnsemblPlants" id="AVESA.00010b.r2.4CG1270500.1">
    <property type="protein sequence ID" value="AVESA.00010b.r2.4CG1270500.1.CDS"/>
    <property type="gene ID" value="AVESA.00010b.r2.4CG1270500"/>
</dbReference>
<proteinExistence type="predicted"/>
<accession>A0ACD5WR90</accession>
<evidence type="ECO:0000313" key="1">
    <source>
        <dbReference type="EnsemblPlants" id="AVESA.00010b.r2.4CG1270500.1.CDS"/>
    </source>
</evidence>
<sequence>MDAAAEPPPGQPEPGMDDSQFLGSMMGDTVLAQPAPTPGPAQAQPPAPATAPDQQRLVASPEGAKKKRGRPPRNRNGAAAAVVAGPIATAPTAAAARQAAARKKEEDDEEVVCFICFDGGDLVVCDRRGCPKVYHPACIKRDEAFFQGRSKWNCGWHICSSCEKGVHYMCYTCTFSVCKKCIRHGKFFSVRGAKGFCDTCFGTILLAEEAKDDGSDTKVRVDFDDRLSWEYLFKLYWLDLKGKLSLTMEELTAAKSRWNVPISYARKEKDESSDDLYDANNDDGARSDCSSAKRRRNSSSRKRGRKCRKAHSVCTSTVENVEITTGNGERLPKKVQSEEVPLDTKWASPELLEFVGHMRDGDQSFISQFDVQALLLEYIKKNDLRNPRRKSQIICDSRLHRLFRKTHVAHFEMLRLLEMHCHASDASTVNDGNREVINPNSAQVDASGYGEMTDKLCPDRKKRMHRKTEKEPPANLKEYAAIDMHNINLIYLRRSLMEDLIDDPKFSDKISGGFVRIKITDVGQKQHMYRLVKVVGTHKVSEKYSTGKKITNFALEILNLSKKEIITMDTISNQDFTEEECRRLRQSMKYDLITRLKVGDIQEKATIFQSVRVNDRLENEKQRLGYLRDRASETGRKKEYPIEP</sequence>
<name>A0ACD5WR90_AVESA</name>
<keyword evidence="2" id="KW-1185">Reference proteome</keyword>
<dbReference type="Proteomes" id="UP001732700">
    <property type="component" value="Chromosome 4C"/>
</dbReference>
<protein>
    <submittedName>
        <fullName evidence="1">Uncharacterized protein</fullName>
    </submittedName>
</protein>
<evidence type="ECO:0000313" key="2">
    <source>
        <dbReference type="Proteomes" id="UP001732700"/>
    </source>
</evidence>